<dbReference type="AlphaFoldDB" id="A0A183TNE7"/>
<sequence>MKVTNTVDQHGQCPSPSNVPRCQRTFRARIDLIGHLRTQCNKHPTTSTSATSASYPTTMTNPNTDYHYIDAPQPTITDTFLAPPPLAPTKTTNTTCRTSATLVATSCHLLPPTPPPPPVRAMGTRY</sequence>
<evidence type="ECO:0000313" key="2">
    <source>
        <dbReference type="Proteomes" id="UP000275846"/>
    </source>
</evidence>
<evidence type="ECO:0000313" key="1">
    <source>
        <dbReference type="EMBL" id="VDM04381.1"/>
    </source>
</evidence>
<protein>
    <submittedName>
        <fullName evidence="3">C2H2-type domain-containing protein</fullName>
    </submittedName>
</protein>
<name>A0A183TNE7_SCHSO</name>
<keyword evidence="2" id="KW-1185">Reference proteome</keyword>
<reference evidence="1 2" key="2">
    <citation type="submission" date="2018-11" db="EMBL/GenBank/DDBJ databases">
        <authorList>
            <consortium name="Pathogen Informatics"/>
        </authorList>
    </citation>
    <scope>NUCLEOTIDE SEQUENCE [LARGE SCALE GENOMIC DNA]</scope>
    <source>
        <strain evidence="1 2">NST_G2</strain>
    </source>
</reference>
<organism evidence="3">
    <name type="scientific">Schistocephalus solidus</name>
    <name type="common">Tapeworm</name>
    <dbReference type="NCBI Taxonomy" id="70667"/>
    <lineage>
        <taxon>Eukaryota</taxon>
        <taxon>Metazoa</taxon>
        <taxon>Spiralia</taxon>
        <taxon>Lophotrochozoa</taxon>
        <taxon>Platyhelminthes</taxon>
        <taxon>Cestoda</taxon>
        <taxon>Eucestoda</taxon>
        <taxon>Diphyllobothriidea</taxon>
        <taxon>Diphyllobothriidae</taxon>
        <taxon>Schistocephalus</taxon>
    </lineage>
</organism>
<proteinExistence type="predicted"/>
<gene>
    <name evidence="1" type="ORF">SSLN_LOCUS17995</name>
</gene>
<dbReference type="WBParaSite" id="SSLN_0001867401-mRNA-1">
    <property type="protein sequence ID" value="SSLN_0001867401-mRNA-1"/>
    <property type="gene ID" value="SSLN_0001867401"/>
</dbReference>
<dbReference type="Proteomes" id="UP000275846">
    <property type="component" value="Unassembled WGS sequence"/>
</dbReference>
<evidence type="ECO:0000313" key="3">
    <source>
        <dbReference type="WBParaSite" id="SSLN_0001867401-mRNA-1"/>
    </source>
</evidence>
<reference evidence="3" key="1">
    <citation type="submission" date="2016-06" db="UniProtKB">
        <authorList>
            <consortium name="WormBaseParasite"/>
        </authorList>
    </citation>
    <scope>IDENTIFICATION</scope>
</reference>
<dbReference type="EMBL" id="UYSU01043486">
    <property type="protein sequence ID" value="VDM04381.1"/>
    <property type="molecule type" value="Genomic_DNA"/>
</dbReference>
<accession>A0A183TNE7</accession>